<dbReference type="Pfam" id="PF20515">
    <property type="entry name" value="2OG-FeII_Oxy_6"/>
    <property type="match status" value="1"/>
</dbReference>
<feature type="domain" description="Tet-like 2OG-Fe(II) oxygenase" evidence="1">
    <location>
        <begin position="4"/>
        <end position="78"/>
    </location>
</feature>
<reference evidence="3" key="1">
    <citation type="submission" date="2014-03" db="EMBL/GenBank/DDBJ databases">
        <title>The Genome Sequence of Puccinia striiformis f. sp. tritici PST-78.</title>
        <authorList>
            <consortium name="The Broad Institute Genome Sequencing Platform"/>
            <person name="Cuomo C."/>
            <person name="Hulbert S."/>
            <person name="Chen X."/>
            <person name="Walker B."/>
            <person name="Young S.K."/>
            <person name="Zeng Q."/>
            <person name="Gargeya S."/>
            <person name="Fitzgerald M."/>
            <person name="Haas B."/>
            <person name="Abouelleil A."/>
            <person name="Alvarado L."/>
            <person name="Arachchi H.M."/>
            <person name="Berlin A.M."/>
            <person name="Chapman S.B."/>
            <person name="Goldberg J."/>
            <person name="Griggs A."/>
            <person name="Gujja S."/>
            <person name="Hansen M."/>
            <person name="Howarth C."/>
            <person name="Imamovic A."/>
            <person name="Larimer J."/>
            <person name="McCowan C."/>
            <person name="Montmayeur A."/>
            <person name="Murphy C."/>
            <person name="Neiman D."/>
            <person name="Pearson M."/>
            <person name="Priest M."/>
            <person name="Roberts A."/>
            <person name="Saif S."/>
            <person name="Shea T."/>
            <person name="Sisk P."/>
            <person name="Sykes S."/>
            <person name="Wortman J."/>
            <person name="Nusbaum C."/>
            <person name="Birren B."/>
        </authorList>
    </citation>
    <scope>NUCLEOTIDE SEQUENCE [LARGE SCALE GENOMIC DNA]</scope>
    <source>
        <strain evidence="3">race PST-78</strain>
    </source>
</reference>
<keyword evidence="3" id="KW-1185">Reference proteome</keyword>
<evidence type="ECO:0000313" key="3">
    <source>
        <dbReference type="Proteomes" id="UP000054564"/>
    </source>
</evidence>
<accession>A0A0L0UVI3</accession>
<dbReference type="InterPro" id="IPR046798">
    <property type="entry name" value="2OG-FeII_Oxy_6"/>
</dbReference>
<dbReference type="Proteomes" id="UP000054564">
    <property type="component" value="Unassembled WGS sequence"/>
</dbReference>
<protein>
    <recommendedName>
        <fullName evidence="1">Tet-like 2OG-Fe(II) oxygenase domain-containing protein</fullName>
    </recommendedName>
</protein>
<name>A0A0L0UVI3_9BASI</name>
<organism evidence="2 3">
    <name type="scientific">Puccinia striiformis f. sp. tritici PST-78</name>
    <dbReference type="NCBI Taxonomy" id="1165861"/>
    <lineage>
        <taxon>Eukaryota</taxon>
        <taxon>Fungi</taxon>
        <taxon>Dikarya</taxon>
        <taxon>Basidiomycota</taxon>
        <taxon>Pucciniomycotina</taxon>
        <taxon>Pucciniomycetes</taxon>
        <taxon>Pucciniales</taxon>
        <taxon>Pucciniaceae</taxon>
        <taxon>Puccinia</taxon>
    </lineage>
</organism>
<dbReference type="EMBL" id="AJIL01000228">
    <property type="protein sequence ID" value="KNE90951.1"/>
    <property type="molecule type" value="Genomic_DNA"/>
</dbReference>
<evidence type="ECO:0000259" key="1">
    <source>
        <dbReference type="Pfam" id="PF20515"/>
    </source>
</evidence>
<proteinExistence type="predicted"/>
<evidence type="ECO:0000313" key="2">
    <source>
        <dbReference type="EMBL" id="KNE90951.1"/>
    </source>
</evidence>
<sequence length="88" mass="9643">NRELTKNNVPAFATLGIDLPVTKHDRAPNLSLAIDGFFNPPHLNTEDISDFTFAVFVPISKKDGQRAGPLEDYEAEDGCLVSRTTNVV</sequence>
<gene>
    <name evidence="2" type="ORF">PSTG_15645</name>
</gene>
<dbReference type="AlphaFoldDB" id="A0A0L0UVI3"/>
<feature type="non-terminal residue" evidence="2">
    <location>
        <position position="1"/>
    </location>
</feature>
<comment type="caution">
    <text evidence="2">The sequence shown here is derived from an EMBL/GenBank/DDBJ whole genome shotgun (WGS) entry which is preliminary data.</text>
</comment>
<dbReference type="OrthoDB" id="2505758at2759"/>